<feature type="signal peptide" evidence="4">
    <location>
        <begin position="1"/>
        <end position="26"/>
    </location>
</feature>
<gene>
    <name evidence="5" type="ORF">OH136_07995</name>
</gene>
<keyword evidence="2" id="KW-0325">Glycoprotein</keyword>
<dbReference type="EMBL" id="JAOYFC010000002">
    <property type="protein sequence ID" value="MCV6824498.1"/>
    <property type="molecule type" value="Genomic_DNA"/>
</dbReference>
<dbReference type="InterPro" id="IPR012334">
    <property type="entry name" value="Pectin_lyas_fold"/>
</dbReference>
<proteinExistence type="predicted"/>
<reference evidence="5" key="1">
    <citation type="submission" date="2022-10" db="EMBL/GenBank/DDBJ databases">
        <authorList>
            <person name="Yue Y."/>
        </authorList>
    </citation>
    <scope>NUCLEOTIDE SEQUENCE</scope>
    <source>
        <strain evidence="5">Z654</strain>
    </source>
</reference>
<comment type="caution">
    <text evidence="5">The sequence shown here is derived from an EMBL/GenBank/DDBJ whole genome shotgun (WGS) entry which is preliminary data.</text>
</comment>
<evidence type="ECO:0000256" key="2">
    <source>
        <dbReference type="ARBA" id="ARBA00023180"/>
    </source>
</evidence>
<evidence type="ECO:0008006" key="7">
    <source>
        <dbReference type="Google" id="ProtNLM"/>
    </source>
</evidence>
<feature type="region of interest" description="Disordered" evidence="3">
    <location>
        <begin position="423"/>
        <end position="457"/>
    </location>
</feature>
<dbReference type="Gene3D" id="2.160.20.10">
    <property type="entry name" value="Single-stranded right-handed beta-helix, Pectin lyase-like"/>
    <property type="match status" value="1"/>
</dbReference>
<keyword evidence="1" id="KW-0479">Metal-binding</keyword>
<name>A0AAE3J0Y6_9RHOB</name>
<dbReference type="InterPro" id="IPR011050">
    <property type="entry name" value="Pectin_lyase_fold/virulence"/>
</dbReference>
<protein>
    <recommendedName>
        <fullName evidence="7">Pectate lyase</fullName>
    </recommendedName>
</protein>
<keyword evidence="6" id="KW-1185">Reference proteome</keyword>
<dbReference type="GO" id="GO:0046872">
    <property type="term" value="F:metal ion binding"/>
    <property type="evidence" value="ECO:0007669"/>
    <property type="project" value="UniProtKB-KW"/>
</dbReference>
<dbReference type="InterPro" id="IPR052063">
    <property type="entry name" value="Polysaccharide_Lyase_1"/>
</dbReference>
<keyword evidence="4" id="KW-0732">Signal</keyword>
<sequence length="474" mass="52139">MKRLEKKRFRNLWRVFLTFIVASTSAVSLHAEQSAFPGAIGYGKDTTGWRGGQIIAVTNLQDRGKGSLRECAEDLRMPRICVFQVSGTISLDTPIRLRSNLYVAGQTAPGQGIQIKLRGGDHTPIIIKNSGHVLVRYLKIRPGAGTRESANIDAVTVESSSNVYLDALSMQFASDETFNIHTNDNPTHKITLARSILSHSLDRSVHPKGRHSKGALICSNEGSLEQPTPCGAITLAGNLFAHNRDRNPDVKGTEIGPIEIVNNIFYNAISQFGEFYDLMGDVTINYVGNIVKTGPSSNRRQPLPAVEAFDWDEQRGMKIYETDNINYERKGCGNKAGRAILDEEAEKHRIDTPSSPLTFPPLPAAEVEEAVLANVGAARAAWGGPDSLDQRAIDDFIACKGKIIDAPEDVDGWPDLPEEKTALVDTDEDGLPDDWEAEKDGLDPKTPNQTWEDRDGDGWSNIEEYLSFLAEDRI</sequence>
<evidence type="ECO:0000313" key="5">
    <source>
        <dbReference type="EMBL" id="MCV6824498.1"/>
    </source>
</evidence>
<feature type="chain" id="PRO_5042094664" description="Pectate lyase" evidence="4">
    <location>
        <begin position="27"/>
        <end position="474"/>
    </location>
</feature>
<accession>A0AAE3J0Y6</accession>
<dbReference type="PANTHER" id="PTHR42970:SF1">
    <property type="entry name" value="PECTATE LYASE C-RELATED"/>
    <property type="match status" value="1"/>
</dbReference>
<dbReference type="PANTHER" id="PTHR42970">
    <property type="entry name" value="PECTATE LYASE C-RELATED"/>
    <property type="match status" value="1"/>
</dbReference>
<evidence type="ECO:0000256" key="3">
    <source>
        <dbReference type="SAM" id="MobiDB-lite"/>
    </source>
</evidence>
<dbReference type="SUPFAM" id="SSF51126">
    <property type="entry name" value="Pectin lyase-like"/>
    <property type="match status" value="1"/>
</dbReference>
<evidence type="ECO:0000313" key="6">
    <source>
        <dbReference type="Proteomes" id="UP001208041"/>
    </source>
</evidence>
<dbReference type="RefSeq" id="WP_263953360.1">
    <property type="nucleotide sequence ID" value="NZ_JAOYFC010000002.1"/>
</dbReference>
<feature type="compositionally biased region" description="Acidic residues" evidence="3">
    <location>
        <begin position="425"/>
        <end position="437"/>
    </location>
</feature>
<organism evidence="5 6">
    <name type="scientific">Halocynthiibacter halioticoli</name>
    <dbReference type="NCBI Taxonomy" id="2986804"/>
    <lineage>
        <taxon>Bacteria</taxon>
        <taxon>Pseudomonadati</taxon>
        <taxon>Pseudomonadota</taxon>
        <taxon>Alphaproteobacteria</taxon>
        <taxon>Rhodobacterales</taxon>
        <taxon>Paracoccaceae</taxon>
        <taxon>Halocynthiibacter</taxon>
    </lineage>
</organism>
<evidence type="ECO:0000256" key="4">
    <source>
        <dbReference type="SAM" id="SignalP"/>
    </source>
</evidence>
<dbReference type="AlphaFoldDB" id="A0AAE3J0Y6"/>
<dbReference type="Proteomes" id="UP001208041">
    <property type="component" value="Unassembled WGS sequence"/>
</dbReference>
<evidence type="ECO:0000256" key="1">
    <source>
        <dbReference type="ARBA" id="ARBA00022723"/>
    </source>
</evidence>